<name>A0A381QU40_9ZZZZ</name>
<evidence type="ECO:0000313" key="3">
    <source>
        <dbReference type="EMBL" id="SUZ82885.1"/>
    </source>
</evidence>
<feature type="domain" description="BFN" evidence="2">
    <location>
        <begin position="7"/>
        <end position="138"/>
    </location>
</feature>
<dbReference type="PANTHER" id="PTHR15160:SF1">
    <property type="entry name" value="VON HIPPEL-LINDAU DISEASE TUMOR SUPPRESSOR"/>
    <property type="match status" value="1"/>
</dbReference>
<dbReference type="PROSITE" id="PS51658">
    <property type="entry name" value="BFN"/>
    <property type="match status" value="1"/>
</dbReference>
<gene>
    <name evidence="3" type="ORF">METZ01_LOCUS35739</name>
</gene>
<dbReference type="SUPFAM" id="SSF103256">
    <property type="entry name" value="Hypothetical protein TM0160"/>
    <property type="match status" value="1"/>
</dbReference>
<sequence length="193" mass="21129">MEATNCMLEMTVDSIRVSPMNYQRVVILKEKESDRYLPIWIGPAEADAIAVKLQDLSVPRPLTHDLLGTIIDSLGGTIDHILVSDLNNDTFFAKITIQSNGESKEIDCRPSDAVALAVRAKVPIYANEEVLDKAGIHLDKETGKPLGQETASDGSLLEPQAEVKPEELKSMSAFTDFIDSLDLEDFGKQSGAR</sequence>
<dbReference type="InterPro" id="IPR003729">
    <property type="entry name" value="Bi_nuclease_dom"/>
</dbReference>
<reference evidence="3" key="1">
    <citation type="submission" date="2018-05" db="EMBL/GenBank/DDBJ databases">
        <authorList>
            <person name="Lanie J.A."/>
            <person name="Ng W.-L."/>
            <person name="Kazmierczak K.M."/>
            <person name="Andrzejewski T.M."/>
            <person name="Davidsen T.M."/>
            <person name="Wayne K.J."/>
            <person name="Tettelin H."/>
            <person name="Glass J.I."/>
            <person name="Rusch D."/>
            <person name="Podicherti R."/>
            <person name="Tsui H.-C.T."/>
            <person name="Winkler M.E."/>
        </authorList>
    </citation>
    <scope>NUCLEOTIDE SEQUENCE</scope>
</reference>
<dbReference type="AlphaFoldDB" id="A0A381QU40"/>
<evidence type="ECO:0000259" key="2">
    <source>
        <dbReference type="PROSITE" id="PS51658"/>
    </source>
</evidence>
<evidence type="ECO:0000256" key="1">
    <source>
        <dbReference type="SAM" id="MobiDB-lite"/>
    </source>
</evidence>
<feature type="region of interest" description="Disordered" evidence="1">
    <location>
        <begin position="141"/>
        <end position="165"/>
    </location>
</feature>
<dbReference type="PANTHER" id="PTHR15160">
    <property type="entry name" value="VON HIPPEL-LINDAU PROTEIN"/>
    <property type="match status" value="1"/>
</dbReference>
<dbReference type="Gene3D" id="3.10.690.10">
    <property type="entry name" value="Bifunctional nuclease domain"/>
    <property type="match status" value="1"/>
</dbReference>
<organism evidence="3">
    <name type="scientific">marine metagenome</name>
    <dbReference type="NCBI Taxonomy" id="408172"/>
    <lineage>
        <taxon>unclassified sequences</taxon>
        <taxon>metagenomes</taxon>
        <taxon>ecological metagenomes</taxon>
    </lineage>
</organism>
<protein>
    <recommendedName>
        <fullName evidence="2">BFN domain-containing protein</fullName>
    </recommendedName>
</protein>
<proteinExistence type="predicted"/>
<dbReference type="EMBL" id="UINC01001527">
    <property type="protein sequence ID" value="SUZ82885.1"/>
    <property type="molecule type" value="Genomic_DNA"/>
</dbReference>
<accession>A0A381QU40</accession>
<dbReference type="Pfam" id="PF02577">
    <property type="entry name" value="BFN_dom"/>
    <property type="match status" value="1"/>
</dbReference>
<dbReference type="GO" id="GO:0004518">
    <property type="term" value="F:nuclease activity"/>
    <property type="evidence" value="ECO:0007669"/>
    <property type="project" value="InterPro"/>
</dbReference>
<dbReference type="InterPro" id="IPR036104">
    <property type="entry name" value="BFN_sf"/>
</dbReference>